<evidence type="ECO:0000259" key="4">
    <source>
        <dbReference type="Pfam" id="PF04536"/>
    </source>
</evidence>
<sequence length="511" mass="58084">MNAVVIDEDQHHVMNKTWFIRYCNGLLLLLLFASPSYAQYSLPEVPNPKIDGQDFYVSNPDDIISTWAVDSMNKIASEIDKKATVEMAIIILDDFQGEDDFEFALNLFNTWGIGKKDRNNGLLLFISKDRRAYRFISGYGLDSLLPDITLKRIGEHYLVPYFKADHYDKGLLMTMQVLKRVLLAPDSVAELNNVLKKPSFWSRNRALFRNTLIVCILFFVAFNWSSYVIDRKILPKKTRRKTVKPDYYPLLSGCFITFFLFFASIFICLVFADNPFMLLRFSYIPWYIAIVASLVLTTQYYDTIKLIKDAHEDEVNLTKTLTAYTAYMAIPILLAPLTLFSIVSIFRRRKKLKQRLIPPDTNHQWVRLNRDDLKKRTPYLNAGQAMEEHLQAKSYEIWQEEKTGMIKVTAWMGNKAKDYRLCPSCGYQTLEPPYVKTLKAATYTTAGEGEKIERCANCNYQHSLGLLALAKKVMASTSSHSDTANSSSSSSDSSGSWGGGSSGGGGAGGHW</sequence>
<feature type="compositionally biased region" description="Low complexity" evidence="1">
    <location>
        <begin position="479"/>
        <end position="495"/>
    </location>
</feature>
<dbReference type="Proteomes" id="UP001501411">
    <property type="component" value="Unassembled WGS sequence"/>
</dbReference>
<keyword evidence="2" id="KW-0812">Transmembrane</keyword>
<dbReference type="RefSeq" id="WP_345229913.1">
    <property type="nucleotide sequence ID" value="NZ_BAABIQ010000003.1"/>
</dbReference>
<feature type="transmembrane region" description="Helical" evidence="2">
    <location>
        <begin position="247"/>
        <end position="272"/>
    </location>
</feature>
<dbReference type="PANTHER" id="PTHR30373:SF2">
    <property type="entry name" value="UPF0603 PROTEIN YGCG"/>
    <property type="match status" value="1"/>
</dbReference>
<proteinExistence type="predicted"/>
<gene>
    <name evidence="5" type="ORF">GCM10023231_02950</name>
</gene>
<dbReference type="EMBL" id="BAABIQ010000003">
    <property type="protein sequence ID" value="GAA4779605.1"/>
    <property type="molecule type" value="Genomic_DNA"/>
</dbReference>
<feature type="chain" id="PRO_5046418850" description="TPM domain-containing protein" evidence="3">
    <location>
        <begin position="39"/>
        <end position="511"/>
    </location>
</feature>
<evidence type="ECO:0000256" key="1">
    <source>
        <dbReference type="SAM" id="MobiDB-lite"/>
    </source>
</evidence>
<evidence type="ECO:0000256" key="2">
    <source>
        <dbReference type="SAM" id="Phobius"/>
    </source>
</evidence>
<keyword evidence="2" id="KW-0472">Membrane</keyword>
<protein>
    <recommendedName>
        <fullName evidence="4">TPM domain-containing protein</fullName>
    </recommendedName>
</protein>
<comment type="caution">
    <text evidence="5">The sequence shown here is derived from an EMBL/GenBank/DDBJ whole genome shotgun (WGS) entry which is preliminary data.</text>
</comment>
<accession>A0ABP9AF57</accession>
<feature type="transmembrane region" description="Helical" evidence="2">
    <location>
        <begin position="206"/>
        <end position="227"/>
    </location>
</feature>
<dbReference type="PANTHER" id="PTHR30373">
    <property type="entry name" value="UPF0603 PROTEIN YGCG"/>
    <property type="match status" value="1"/>
</dbReference>
<keyword evidence="2" id="KW-1133">Transmembrane helix</keyword>
<dbReference type="Pfam" id="PF04536">
    <property type="entry name" value="TPM_phosphatase"/>
    <property type="match status" value="1"/>
</dbReference>
<reference evidence="6" key="1">
    <citation type="journal article" date="2019" name="Int. J. Syst. Evol. Microbiol.">
        <title>The Global Catalogue of Microorganisms (GCM) 10K type strain sequencing project: providing services to taxonomists for standard genome sequencing and annotation.</title>
        <authorList>
            <consortium name="The Broad Institute Genomics Platform"/>
            <consortium name="The Broad Institute Genome Sequencing Center for Infectious Disease"/>
            <person name="Wu L."/>
            <person name="Ma J."/>
        </authorList>
    </citation>
    <scope>NUCLEOTIDE SEQUENCE [LARGE SCALE GENOMIC DNA]</scope>
    <source>
        <strain evidence="6">JCM 18200</strain>
    </source>
</reference>
<evidence type="ECO:0000313" key="6">
    <source>
        <dbReference type="Proteomes" id="UP001501411"/>
    </source>
</evidence>
<organism evidence="5 6">
    <name type="scientific">Olivibacter ginsenosidimutans</name>
    <dbReference type="NCBI Taxonomy" id="1176537"/>
    <lineage>
        <taxon>Bacteria</taxon>
        <taxon>Pseudomonadati</taxon>
        <taxon>Bacteroidota</taxon>
        <taxon>Sphingobacteriia</taxon>
        <taxon>Sphingobacteriales</taxon>
        <taxon>Sphingobacteriaceae</taxon>
        <taxon>Olivibacter</taxon>
    </lineage>
</organism>
<feature type="transmembrane region" description="Helical" evidence="2">
    <location>
        <begin position="284"/>
        <end position="301"/>
    </location>
</feature>
<keyword evidence="6" id="KW-1185">Reference proteome</keyword>
<dbReference type="InterPro" id="IPR007621">
    <property type="entry name" value="TPM_dom"/>
</dbReference>
<evidence type="ECO:0000256" key="3">
    <source>
        <dbReference type="SAM" id="SignalP"/>
    </source>
</evidence>
<feature type="domain" description="TPM" evidence="4">
    <location>
        <begin position="59"/>
        <end position="179"/>
    </location>
</feature>
<name>A0ABP9AF57_9SPHI</name>
<keyword evidence="3" id="KW-0732">Signal</keyword>
<feature type="region of interest" description="Disordered" evidence="1">
    <location>
        <begin position="479"/>
        <end position="511"/>
    </location>
</feature>
<evidence type="ECO:0000313" key="5">
    <source>
        <dbReference type="EMBL" id="GAA4779605.1"/>
    </source>
</evidence>
<dbReference type="Gene3D" id="3.10.310.50">
    <property type="match status" value="1"/>
</dbReference>
<feature type="transmembrane region" description="Helical" evidence="2">
    <location>
        <begin position="321"/>
        <end position="346"/>
    </location>
</feature>
<feature type="signal peptide" evidence="3">
    <location>
        <begin position="1"/>
        <end position="38"/>
    </location>
</feature>
<feature type="compositionally biased region" description="Gly residues" evidence="1">
    <location>
        <begin position="496"/>
        <end position="511"/>
    </location>
</feature>